<dbReference type="EMBL" id="BGPR01010096">
    <property type="protein sequence ID" value="GBN44212.1"/>
    <property type="molecule type" value="Genomic_DNA"/>
</dbReference>
<name>A0A4Y2NZC8_ARAVE</name>
<feature type="non-terminal residue" evidence="1">
    <location>
        <position position="235"/>
    </location>
</feature>
<dbReference type="Proteomes" id="UP000499080">
    <property type="component" value="Unassembled WGS sequence"/>
</dbReference>
<reference evidence="1 2" key="1">
    <citation type="journal article" date="2019" name="Sci. Rep.">
        <title>Orb-weaving spider Araneus ventricosus genome elucidates the spidroin gene catalogue.</title>
        <authorList>
            <person name="Kono N."/>
            <person name="Nakamura H."/>
            <person name="Ohtoshi R."/>
            <person name="Moran D.A.P."/>
            <person name="Shinohara A."/>
            <person name="Yoshida Y."/>
            <person name="Fujiwara M."/>
            <person name="Mori M."/>
            <person name="Tomita M."/>
            <person name="Arakawa K."/>
        </authorList>
    </citation>
    <scope>NUCLEOTIDE SEQUENCE [LARGE SCALE GENOMIC DNA]</scope>
</reference>
<organism evidence="1 2">
    <name type="scientific">Araneus ventricosus</name>
    <name type="common">Orbweaver spider</name>
    <name type="synonym">Epeira ventricosa</name>
    <dbReference type="NCBI Taxonomy" id="182803"/>
    <lineage>
        <taxon>Eukaryota</taxon>
        <taxon>Metazoa</taxon>
        <taxon>Ecdysozoa</taxon>
        <taxon>Arthropoda</taxon>
        <taxon>Chelicerata</taxon>
        <taxon>Arachnida</taxon>
        <taxon>Araneae</taxon>
        <taxon>Araneomorphae</taxon>
        <taxon>Entelegynae</taxon>
        <taxon>Araneoidea</taxon>
        <taxon>Araneidae</taxon>
        <taxon>Araneus</taxon>
    </lineage>
</organism>
<evidence type="ECO:0000313" key="1">
    <source>
        <dbReference type="EMBL" id="GBN44212.1"/>
    </source>
</evidence>
<accession>A0A4Y2NZC8</accession>
<evidence type="ECO:0000313" key="2">
    <source>
        <dbReference type="Proteomes" id="UP000499080"/>
    </source>
</evidence>
<comment type="caution">
    <text evidence="1">The sequence shown here is derived from an EMBL/GenBank/DDBJ whole genome shotgun (WGS) entry which is preliminary data.</text>
</comment>
<sequence>MMSFCLMPLPTNKNHLTIFIQALNHSLAPHVSKEPDRKELVQKLLDNGVLTGKERAFLINLLEDSYHPPLKRRKEDDSVRPKMKNRKVQVNAANLIANKTTYTQTDELINYKPSLNTSTADKMDAAITTTLMWKSFDKRRNFILIERPVASFVKEKYPLLFSNAEVKNEVDRIFYVGKCTEFLGNIEKYAPHILSMARDDDSLLLATQHKMDGFITPAQKKCKSSPNYFQITKAF</sequence>
<proteinExistence type="predicted"/>
<dbReference type="OrthoDB" id="6469385at2759"/>
<keyword evidence="2" id="KW-1185">Reference proteome</keyword>
<gene>
    <name evidence="1" type="ORF">AVEN_32714_1</name>
</gene>
<protein>
    <submittedName>
        <fullName evidence="1">Uncharacterized protein</fullName>
    </submittedName>
</protein>
<dbReference type="AlphaFoldDB" id="A0A4Y2NZC8"/>